<dbReference type="Proteomes" id="UP000197781">
    <property type="component" value="Chromosome"/>
</dbReference>
<dbReference type="NCBIfam" id="TIGR01637">
    <property type="entry name" value="phage_arpU"/>
    <property type="match status" value="1"/>
</dbReference>
<dbReference type="RefSeq" id="WP_088908173.1">
    <property type="nucleotide sequence ID" value="NZ_CP018145.1"/>
</dbReference>
<dbReference type="EMBL" id="CP018145">
    <property type="protein sequence ID" value="ASJ54426.1"/>
    <property type="molecule type" value="Genomic_DNA"/>
</dbReference>
<gene>
    <name evidence="1" type="ORF">BP422_13180</name>
</gene>
<dbReference type="InterPro" id="IPR006524">
    <property type="entry name" value="ArpU-like"/>
</dbReference>
<dbReference type="KEGG" id="bfm:BP422_13180"/>
<name>A0A220MH70_9BACL</name>
<protein>
    <submittedName>
        <fullName evidence="1">ArpU family transcriptional regulator</fullName>
    </submittedName>
</protein>
<accession>A0A220MH70</accession>
<dbReference type="AlphaFoldDB" id="A0A220MH70"/>
<reference evidence="1 2" key="1">
    <citation type="submission" date="2016-11" db="EMBL/GenBank/DDBJ databases">
        <authorList>
            <person name="Jaros S."/>
            <person name="Januszkiewicz K."/>
            <person name="Wedrychowicz H."/>
        </authorList>
    </citation>
    <scope>NUCLEOTIDE SEQUENCE [LARGE SCALE GENOMIC DNA]</scope>
    <source>
        <strain evidence="1 2">NF2</strain>
    </source>
</reference>
<evidence type="ECO:0000313" key="1">
    <source>
        <dbReference type="EMBL" id="ASJ54426.1"/>
    </source>
</evidence>
<organism evidence="1 2">
    <name type="scientific">Brevibacillus formosus</name>
    <dbReference type="NCBI Taxonomy" id="54913"/>
    <lineage>
        <taxon>Bacteria</taxon>
        <taxon>Bacillati</taxon>
        <taxon>Bacillota</taxon>
        <taxon>Bacilli</taxon>
        <taxon>Bacillales</taxon>
        <taxon>Paenibacillaceae</taxon>
        <taxon>Brevibacillus</taxon>
    </lineage>
</organism>
<sequence>MSAQEQLSFLEPVDEKEVRKAVVKALKEYKAIRVAVQNKKERQEKGIDQLFPQLQKSESTNELKVRQIERALQYSLDEVERQIIEEKYLSTSRVKDINVYLDIGLTKDQYYTKKKDAIRQIATALGMI</sequence>
<proteinExistence type="predicted"/>
<evidence type="ECO:0000313" key="2">
    <source>
        <dbReference type="Proteomes" id="UP000197781"/>
    </source>
</evidence>